<keyword evidence="1" id="KW-1133">Transmembrane helix</keyword>
<feature type="transmembrane region" description="Helical" evidence="1">
    <location>
        <begin position="107"/>
        <end position="127"/>
    </location>
</feature>
<reference evidence="2 3" key="1">
    <citation type="journal article" date="2019" name="Nat. Med.">
        <title>A library of human gut bacterial isolates paired with longitudinal multiomics data enables mechanistic microbiome research.</title>
        <authorList>
            <person name="Poyet M."/>
            <person name="Groussin M."/>
            <person name="Gibbons S.M."/>
            <person name="Avila-Pacheco J."/>
            <person name="Jiang X."/>
            <person name="Kearney S.M."/>
            <person name="Perrotta A.R."/>
            <person name="Berdy B."/>
            <person name="Zhao S."/>
            <person name="Lieberman T.D."/>
            <person name="Swanson P.K."/>
            <person name="Smith M."/>
            <person name="Roesemann S."/>
            <person name="Alexander J.E."/>
            <person name="Rich S.A."/>
            <person name="Livny J."/>
            <person name="Vlamakis H."/>
            <person name="Clish C."/>
            <person name="Bullock K."/>
            <person name="Deik A."/>
            <person name="Scott J."/>
            <person name="Pierce K.A."/>
            <person name="Xavier R.J."/>
            <person name="Alm E.J."/>
        </authorList>
    </citation>
    <scope>NUCLEOTIDE SEQUENCE [LARGE SCALE GENOMIC DNA]</scope>
    <source>
        <strain evidence="2 3">BIOML-A165</strain>
    </source>
</reference>
<sequence>MKYLRSLMQQSVTACKNQAKLIQQFTLSLLYLLIIHIVALLFFFLFRLVLFTSIDYQFPPDIQNNFLMQATAFIKGLWFDNVIACYILLLPLVILWITALCNYHSKWVFRFISIFFILFYSLSFIISAANIPYFSYFFKTINSSIYNWFGYGATTAGMVLGETSFYFPIFLGLISILLLSGSVLRLSSYFYHLINSKSTSISPINRLCIFAAGAVCIGLCLFGIRGRMGYNPIRVSQAYYCTDPFLNQLGVNPVFNLLTSTLDD</sequence>
<dbReference type="AlphaFoldDB" id="A0A7J5JA64"/>
<keyword evidence="1" id="KW-0472">Membrane</keyword>
<accession>A0A7J5JA64</accession>
<organism evidence="2 3">
    <name type="scientific">Bacteroides thetaiotaomicron</name>
    <dbReference type="NCBI Taxonomy" id="818"/>
    <lineage>
        <taxon>Bacteria</taxon>
        <taxon>Pseudomonadati</taxon>
        <taxon>Bacteroidota</taxon>
        <taxon>Bacteroidia</taxon>
        <taxon>Bacteroidales</taxon>
        <taxon>Bacteroidaceae</taxon>
        <taxon>Bacteroides</taxon>
    </lineage>
</organism>
<protein>
    <submittedName>
        <fullName evidence="2">LTA synthase family protein</fullName>
    </submittedName>
</protein>
<evidence type="ECO:0000313" key="3">
    <source>
        <dbReference type="Proteomes" id="UP000460317"/>
    </source>
</evidence>
<feature type="transmembrane region" description="Helical" evidence="1">
    <location>
        <begin position="165"/>
        <end position="184"/>
    </location>
</feature>
<name>A0A7J5JA64_BACT4</name>
<gene>
    <name evidence="2" type="ORF">GAN93_26990</name>
</gene>
<evidence type="ECO:0000313" key="2">
    <source>
        <dbReference type="EMBL" id="KAB4443410.1"/>
    </source>
</evidence>
<feature type="transmembrane region" description="Helical" evidence="1">
    <location>
        <begin position="29"/>
        <end position="50"/>
    </location>
</feature>
<feature type="non-terminal residue" evidence="2">
    <location>
        <position position="264"/>
    </location>
</feature>
<evidence type="ECO:0000256" key="1">
    <source>
        <dbReference type="SAM" id="Phobius"/>
    </source>
</evidence>
<keyword evidence="1" id="KW-0812">Transmembrane</keyword>
<dbReference type="Proteomes" id="UP000460317">
    <property type="component" value="Unassembled WGS sequence"/>
</dbReference>
<dbReference type="EMBL" id="WCSB01000252">
    <property type="protein sequence ID" value="KAB4443410.1"/>
    <property type="molecule type" value="Genomic_DNA"/>
</dbReference>
<comment type="caution">
    <text evidence="2">The sequence shown here is derived from an EMBL/GenBank/DDBJ whole genome shotgun (WGS) entry which is preliminary data.</text>
</comment>
<feature type="transmembrane region" description="Helical" evidence="1">
    <location>
        <begin position="77"/>
        <end position="100"/>
    </location>
</feature>
<feature type="transmembrane region" description="Helical" evidence="1">
    <location>
        <begin position="204"/>
        <end position="224"/>
    </location>
</feature>
<proteinExistence type="predicted"/>